<organism evidence="4 5">
    <name type="scientific">Tetranychus urticae</name>
    <name type="common">Two-spotted spider mite</name>
    <dbReference type="NCBI Taxonomy" id="32264"/>
    <lineage>
        <taxon>Eukaryota</taxon>
        <taxon>Metazoa</taxon>
        <taxon>Ecdysozoa</taxon>
        <taxon>Arthropoda</taxon>
        <taxon>Chelicerata</taxon>
        <taxon>Arachnida</taxon>
        <taxon>Acari</taxon>
        <taxon>Acariformes</taxon>
        <taxon>Trombidiformes</taxon>
        <taxon>Prostigmata</taxon>
        <taxon>Eleutherengona</taxon>
        <taxon>Raphignathae</taxon>
        <taxon>Tetranychoidea</taxon>
        <taxon>Tetranychidae</taxon>
        <taxon>Tetranychus</taxon>
    </lineage>
</organism>
<dbReference type="GO" id="GO:0005737">
    <property type="term" value="C:cytoplasm"/>
    <property type="evidence" value="ECO:0007669"/>
    <property type="project" value="TreeGrafter"/>
</dbReference>
<dbReference type="InterPro" id="IPR052587">
    <property type="entry name" value="TELO2-interacting_protein_1"/>
</dbReference>
<dbReference type="OrthoDB" id="49511at2759"/>
<feature type="domain" description="TTI1 N-terminal TPR" evidence="2">
    <location>
        <begin position="20"/>
        <end position="274"/>
    </location>
</feature>
<accession>T1JUV5</accession>
<evidence type="ECO:0000256" key="1">
    <source>
        <dbReference type="SAM" id="MobiDB-lite"/>
    </source>
</evidence>
<dbReference type="OMA" id="PHPKKPW"/>
<gene>
    <name evidence="4" type="primary">107371177</name>
</gene>
<protein>
    <recommendedName>
        <fullName evidence="6">TELO2-interacting protein 1 homolog</fullName>
    </recommendedName>
</protein>
<dbReference type="InterPro" id="IPR016024">
    <property type="entry name" value="ARM-type_fold"/>
</dbReference>
<sequence length="955" mass="109994">MFNPANSLNYQNPSDIFKKPLTLVLYKPEKWSEETLINTIDCMILMLQKGLVKSLDDLFELYAVLFNLIDIETNSYRGECKVSEDLKLHVVHCVKVIVDYLEENLVTEFLTKPALFPILGHSIHVLLNISLKEKYKELQMTSMACLNCLIKKIDCLERPNKVGPASADVLASFLPGISIAVMKIVLSDDKLPQKLYIDCLKTLETTIKAILSKPLSQNSTFDGKRPAFVIERTKDWLQSSCSKLEIIFDKIIKALLIKQSTLIKMQLLRFSQEMVYILAEIDVKDEIIITLLEVSFVIVSDKDKDLQESAQLWLQDFGNEILIHKPSLRDSLFEKFYQLLTTITRELQCISEDQKISKFKMIEGYFICLGPQGLTTFLSSQSCQNRLFTSLIDCAALDEKRSTHGYKLIEMLDLEKIESKNPACNYPDKSFKHFEDSEIQICFERICALLGQYLNSFGLIDYFSNILANGSKDPTIIYVCNYTLHGLQNVDILESLFNEYINQLSQLTEYSTARSTLAVSLLLEGISVFAEKYGSSKQYVILLNSLYLILANTGSDKVIISDSAFTTLQRLTRTFSYKSIKDLISENIDYILNYFNVKLKNFEFNRQVCPVFHAILNFTGLGILPYLEFTIDHVLSSLDIYYNLKCDVLVDLLKILISFIGKDISQTDYMMDSSLNYQSNEINRKENFIKQLQEFLEARKIVNSLEIEDDQESLPNNSNEANEDDDDDGKDEKKQLPVEISTTIKILERCCHLLSNPSLDIQIITMEIIMKGLRILKPWEDEILPLAHKLWTPILKRFNTGNLVLLTKCYHCLIVMSQCCGDFLKSRTLEQVIPRLISFLRSQYSKSFLKTDSSPYKYTLEYKLQCEVLRTIGLLCDYLKIESLSLWPVIEAVIPYLSNKQPRSLQQEALKSCKILIFLDPFAFHSYLQKMMETKEDNERKNYQTNLKILFDIRL</sequence>
<dbReference type="KEGG" id="tut:107371177"/>
<dbReference type="PANTHER" id="PTHR18460:SF3">
    <property type="entry name" value="TELO2-INTERACTING PROTEIN 1 HOMOLOG"/>
    <property type="match status" value="1"/>
</dbReference>
<dbReference type="Pfam" id="PF21547">
    <property type="entry name" value="TTI1"/>
    <property type="match status" value="1"/>
</dbReference>
<dbReference type="EnsemblMetazoa" id="tetur02g02320.1">
    <property type="protein sequence ID" value="tetur02g02320.1"/>
    <property type="gene ID" value="tetur02g02320"/>
</dbReference>
<dbReference type="STRING" id="32264.T1JUV5"/>
<feature type="domain" description="TTI1 C-terminal TPR" evidence="3">
    <location>
        <begin position="654"/>
        <end position="921"/>
    </location>
</feature>
<dbReference type="InterPro" id="IPR011989">
    <property type="entry name" value="ARM-like"/>
</dbReference>
<evidence type="ECO:0000313" key="4">
    <source>
        <dbReference type="EnsemblMetazoa" id="tetur02g02320.1"/>
    </source>
</evidence>
<dbReference type="Pfam" id="PF24173">
    <property type="entry name" value="TPR_TTI1_N"/>
    <property type="match status" value="1"/>
</dbReference>
<dbReference type="Gene3D" id="1.25.10.10">
    <property type="entry name" value="Leucine-rich Repeat Variant"/>
    <property type="match status" value="1"/>
</dbReference>
<dbReference type="Pfam" id="PF24181">
    <property type="entry name" value="TPR_TTI1_C"/>
    <property type="match status" value="1"/>
</dbReference>
<dbReference type="InterPro" id="IPR057567">
    <property type="entry name" value="TPR_TTI1_C"/>
</dbReference>
<evidence type="ECO:0000259" key="2">
    <source>
        <dbReference type="Pfam" id="PF24173"/>
    </source>
</evidence>
<dbReference type="eggNOG" id="KOG4524">
    <property type="taxonomic scope" value="Eukaryota"/>
</dbReference>
<dbReference type="Proteomes" id="UP000015104">
    <property type="component" value="Unassembled WGS sequence"/>
</dbReference>
<reference evidence="4" key="2">
    <citation type="submission" date="2015-06" db="UniProtKB">
        <authorList>
            <consortium name="EnsemblMetazoa"/>
        </authorList>
    </citation>
    <scope>IDENTIFICATION</scope>
</reference>
<dbReference type="PANTHER" id="PTHR18460">
    <property type="entry name" value="TEL2 INTERACTING PROTEIN 1 TTI1 FAMILY MEMBER"/>
    <property type="match status" value="1"/>
</dbReference>
<dbReference type="HOGENOM" id="CLU_004815_0_0_1"/>
<dbReference type="Pfam" id="PF24176">
    <property type="entry name" value="TPR_TTI1_2nd"/>
    <property type="match status" value="1"/>
</dbReference>
<dbReference type="AlphaFoldDB" id="T1JUV5"/>
<reference evidence="5" key="1">
    <citation type="submission" date="2011-08" db="EMBL/GenBank/DDBJ databases">
        <authorList>
            <person name="Rombauts S."/>
        </authorList>
    </citation>
    <scope>NUCLEOTIDE SEQUENCE</scope>
    <source>
        <strain evidence="5">London</strain>
    </source>
</reference>
<dbReference type="InterPro" id="IPR057566">
    <property type="entry name" value="TPR_TTI1_N"/>
</dbReference>
<evidence type="ECO:0000259" key="3">
    <source>
        <dbReference type="Pfam" id="PF24181"/>
    </source>
</evidence>
<dbReference type="InterPro" id="IPR049362">
    <property type="entry name" value="TTI1_rpt"/>
</dbReference>
<evidence type="ECO:0000313" key="5">
    <source>
        <dbReference type="Proteomes" id="UP000015104"/>
    </source>
</evidence>
<keyword evidence="5" id="KW-1185">Reference proteome</keyword>
<dbReference type="EMBL" id="CAEY01000784">
    <property type="status" value="NOT_ANNOTATED_CDS"/>
    <property type="molecule type" value="Genomic_DNA"/>
</dbReference>
<proteinExistence type="predicted"/>
<dbReference type="SUPFAM" id="SSF48371">
    <property type="entry name" value="ARM repeat"/>
    <property type="match status" value="1"/>
</dbReference>
<name>T1JUV5_TETUR</name>
<evidence type="ECO:0008006" key="6">
    <source>
        <dbReference type="Google" id="ProtNLM"/>
    </source>
</evidence>
<feature type="region of interest" description="Disordered" evidence="1">
    <location>
        <begin position="709"/>
        <end position="732"/>
    </location>
</feature>